<evidence type="ECO:0000313" key="2">
    <source>
        <dbReference type="Proteomes" id="UP000192266"/>
    </source>
</evidence>
<evidence type="ECO:0008006" key="3">
    <source>
        <dbReference type="Google" id="ProtNLM"/>
    </source>
</evidence>
<dbReference type="Proteomes" id="UP000192266">
    <property type="component" value="Unassembled WGS sequence"/>
</dbReference>
<dbReference type="RefSeq" id="WP_084445477.1">
    <property type="nucleotide sequence ID" value="NZ_FWWW01000068.1"/>
</dbReference>
<dbReference type="OrthoDB" id="9816120at2"/>
<name>A0A1W1VPQ3_9BACT</name>
<dbReference type="InterPro" id="IPR028994">
    <property type="entry name" value="Integrin_alpha_N"/>
</dbReference>
<evidence type="ECO:0000313" key="1">
    <source>
        <dbReference type="EMBL" id="SMB95352.1"/>
    </source>
</evidence>
<proteinExistence type="predicted"/>
<gene>
    <name evidence="1" type="ORF">SAMN00120144_1917</name>
</gene>
<organism evidence="1 2">
    <name type="scientific">Hymenobacter roseosalivarius DSM 11622</name>
    <dbReference type="NCBI Taxonomy" id="645990"/>
    <lineage>
        <taxon>Bacteria</taxon>
        <taxon>Pseudomonadati</taxon>
        <taxon>Bacteroidota</taxon>
        <taxon>Cytophagia</taxon>
        <taxon>Cytophagales</taxon>
        <taxon>Hymenobacteraceae</taxon>
        <taxon>Hymenobacter</taxon>
    </lineage>
</organism>
<keyword evidence="2" id="KW-1185">Reference proteome</keyword>
<reference evidence="1 2" key="1">
    <citation type="submission" date="2017-04" db="EMBL/GenBank/DDBJ databases">
        <authorList>
            <person name="Afonso C.L."/>
            <person name="Miller P.J."/>
            <person name="Scott M.A."/>
            <person name="Spackman E."/>
            <person name="Goraichik I."/>
            <person name="Dimitrov K.M."/>
            <person name="Suarez D.L."/>
            <person name="Swayne D.E."/>
        </authorList>
    </citation>
    <scope>NUCLEOTIDE SEQUENCE [LARGE SCALE GENOMIC DNA]</scope>
    <source>
        <strain evidence="1 2">DSM 11622</strain>
    </source>
</reference>
<dbReference type="STRING" id="645990.SAMN00120144_1917"/>
<dbReference type="EMBL" id="FWWW01000068">
    <property type="protein sequence ID" value="SMB95352.1"/>
    <property type="molecule type" value="Genomic_DNA"/>
</dbReference>
<dbReference type="SUPFAM" id="SSF69318">
    <property type="entry name" value="Integrin alpha N-terminal domain"/>
    <property type="match status" value="1"/>
</dbReference>
<protein>
    <recommendedName>
        <fullName evidence="3">VCBS repeat-containing protein</fullName>
    </recommendedName>
</protein>
<dbReference type="AlphaFoldDB" id="A0A1W1VPQ3"/>
<accession>A0A1W1VPQ3</accession>
<sequence length="81" mass="9194">MGWGLNSPQFSAIDLNNNGQSDLYIFDRQTSRSLTYLNVAVAGGGRTWQYALEYEALFPTDLLNWVLLRDYDCDNRPGPFA</sequence>